<accession>A0A9N7JJW9</accession>
<protein>
    <recommendedName>
        <fullName evidence="1">DUF1659 domain-containing protein</fullName>
    </recommendedName>
</protein>
<evidence type="ECO:0000313" key="4">
    <source>
        <dbReference type="Proteomes" id="UP000280586"/>
    </source>
</evidence>
<dbReference type="EMBL" id="CP023671">
    <property type="protein sequence ID" value="AYE33899.1"/>
    <property type="molecule type" value="Genomic_DNA"/>
</dbReference>
<evidence type="ECO:0000313" key="5">
    <source>
        <dbReference type="Proteomes" id="UP001055437"/>
    </source>
</evidence>
<evidence type="ECO:0000259" key="1">
    <source>
        <dbReference type="Pfam" id="PF07872"/>
    </source>
</evidence>
<dbReference type="RefSeq" id="WP_066676204.1">
    <property type="nucleotide sequence ID" value="NZ_CABMIZ010000014.1"/>
</dbReference>
<dbReference type="Pfam" id="PF07872">
    <property type="entry name" value="DUF1659"/>
    <property type="match status" value="1"/>
</dbReference>
<evidence type="ECO:0000313" key="2">
    <source>
        <dbReference type="EMBL" id="AYE33899.1"/>
    </source>
</evidence>
<dbReference type="InterPro" id="IPR012454">
    <property type="entry name" value="DUF1659"/>
</dbReference>
<dbReference type="EMBL" id="CP099799">
    <property type="protein sequence ID" value="USS00459.1"/>
    <property type="molecule type" value="Genomic_DNA"/>
</dbReference>
<dbReference type="GeneID" id="303560061"/>
<name>A0A9N7JJW9_CLOSE</name>
<reference evidence="2 4" key="1">
    <citation type="submission" date="2017-09" db="EMBL/GenBank/DDBJ databases">
        <authorList>
            <person name="Thomas P."/>
            <person name="Seyboldt C."/>
        </authorList>
    </citation>
    <scope>NUCLEOTIDE SEQUENCE [LARGE SCALE GENOMIC DNA]</scope>
    <source>
        <strain evidence="2 4">DSM 7534</strain>
    </source>
</reference>
<sequence>MAVTKNLIKNTLKVGYEIGDKKKNQSFKNISSEASDENLVKLSDELDKIIEHSITSIKKEQVFEILKG</sequence>
<dbReference type="Proteomes" id="UP000280586">
    <property type="component" value="Chromosome"/>
</dbReference>
<dbReference type="AlphaFoldDB" id="A0A9N7JJW9"/>
<proteinExistence type="predicted"/>
<dbReference type="KEGG" id="csep:CP523_05115"/>
<organism evidence="2 4">
    <name type="scientific">Clostridium septicum</name>
    <dbReference type="NCBI Taxonomy" id="1504"/>
    <lineage>
        <taxon>Bacteria</taxon>
        <taxon>Bacillati</taxon>
        <taxon>Bacillota</taxon>
        <taxon>Clostridia</taxon>
        <taxon>Eubacteriales</taxon>
        <taxon>Clostridiaceae</taxon>
        <taxon>Clostridium</taxon>
    </lineage>
</organism>
<gene>
    <name evidence="2" type="ORF">CP523_05115</name>
    <name evidence="3" type="ORF">NH397_13370</name>
</gene>
<reference evidence="3" key="2">
    <citation type="submission" date="2022-06" db="EMBL/GenBank/DDBJ databases">
        <authorList>
            <person name="Holder M.E."/>
            <person name="Ajami N.J."/>
            <person name="Petrosino J.F."/>
        </authorList>
    </citation>
    <scope>NUCLEOTIDE SEQUENCE</scope>
    <source>
        <strain evidence="3">RMA 8861</strain>
    </source>
</reference>
<evidence type="ECO:0000313" key="3">
    <source>
        <dbReference type="EMBL" id="USS00459.1"/>
    </source>
</evidence>
<feature type="domain" description="DUF1659" evidence="1">
    <location>
        <begin position="2"/>
        <end position="66"/>
    </location>
</feature>
<keyword evidence="5" id="KW-1185">Reference proteome</keyword>
<dbReference type="Proteomes" id="UP001055437">
    <property type="component" value="Chromosome"/>
</dbReference>